<keyword evidence="9" id="KW-0949">S-adenosyl-L-methionine</keyword>
<dbReference type="PANTHER" id="PTHR46529:SF1">
    <property type="entry name" value="TRNA WYBUTOSINE-SYNTHESIZING PROTEIN 4"/>
    <property type="match status" value="1"/>
</dbReference>
<evidence type="ECO:0000256" key="4">
    <source>
        <dbReference type="ARBA" id="ARBA00012155"/>
    </source>
</evidence>
<dbReference type="SMART" id="SM00558">
    <property type="entry name" value="JmjC"/>
    <property type="match status" value="1"/>
</dbReference>
<dbReference type="GO" id="GO:0031591">
    <property type="term" value="P:wybutosine biosynthetic process"/>
    <property type="evidence" value="ECO:0007669"/>
    <property type="project" value="TreeGrafter"/>
</dbReference>
<comment type="function">
    <text evidence="11">Probable S-adenosyl-L-methionine-dependent methyltransferase that acts as a component of the wybutosine biosynthesis pathway. Wybutosine is a hyper modified guanosine with a tricyclic base found at the 3'-position adjacent to the anticodon of eukaryotic phenylalanine tRNA. May methylate the carboxyl group of leucine residues to form alpha-leucine ester residues.</text>
</comment>
<dbReference type="InterPro" id="IPR003347">
    <property type="entry name" value="JmjC_dom"/>
</dbReference>
<dbReference type="InterPro" id="IPR007213">
    <property type="entry name" value="Ppm1/Ppm2/Tcmp"/>
</dbReference>
<dbReference type="InterPro" id="IPR011043">
    <property type="entry name" value="Gal_Oxase/kelch_b-propeller"/>
</dbReference>
<sequence>MAGTGAKSNKKPSTVPVTKRLQDDAIMGTNDYSIVSKRSVEKLFFPDQPQFLRPFVEKFKRRAPLINKGYWLRMKAIEDTVLKFLNEETEKNKVVVNLGCGYEPLPFKMLWKYGAKCRNVKFVDVDYSQLMRRKLEIIRGNRIFFDLLSSNQYKWETGESGGVMFNDEKYTAIGCDLRDIKYLERVLRNELQLADQSMLFIGEVSVVYMEVQKADDLIAWASTFDDARFCLLEQHLPEGQSHPFAKTMLEHFEKQTPLRGLVAYNSMRDQLRRFTSAGWPSVQMCDLWSLWGDIELAERIKMEAIEPFDEWEELALFSGHYFLLTARTKKPSIHDDYKNTSYVESHKRKEETDRELAPISITSRDNSKGQGLRRFGAMVELGPQALGFHGGLTAVGRHNSCDIYRSSDSADLTSFPPEDVMCHTITSLDDDCAVLVGGRNSPTKGSQKCYVRKRGIWSLSHDLELGRYRHCSTAVKLYDTSCLLTFGGRTSNGEVLKTWSLHDQKHGWQTLRSFGDHSPALFGASMATLDKTSGVLVGGMSAGGTLIPQLWKWRLIPEGESISVHLEQLGRNSSTFTRFGAALVHSRWGLLLIGGIGAHGVMPAAEEILLLDPVSMIGKSVSLSNENPRPLLVGFGAAAIADGDVLLVGGSAVCFSFGAYWNKKSYLLHFCDQSTSSLTWSLMSNGDEKSANKAKSQNSQELDLPPRTLRFTKALDHAKSIERATLGVQTEFGAIMASGQPSVIVGLDIGPCVRLWCSEYLVDRIGPNTPVTIHSSTNPHLDFRSKNFTYDTVPFDHFMQRASSKSHVYLRSLSSLQPTKSPTNLATDFLRLANDFHLPEQLGEIKENEHSSVLRISGNISMWLHYDVMANILFQIKGSKRIVLFPPRDVSYLRFPPGETTSDIHVFTAENGSLNHTHPLVTTLNEGEALFIPPCWPHATSPVNEELSVAVNVFFRSLESGYAAGRDVYGNRDLDAYQNGRRDVARVIRILRKPSAEDRTQETERLVQNLRSGVINVKGRGRREIERILQSVQNLPQDLSQFYRTRLADELHEATRNNISTTDSQVKGMEH</sequence>
<evidence type="ECO:0000256" key="13">
    <source>
        <dbReference type="ARBA" id="ARBA00030231"/>
    </source>
</evidence>
<evidence type="ECO:0000256" key="8">
    <source>
        <dbReference type="ARBA" id="ARBA00022679"/>
    </source>
</evidence>
<dbReference type="PROSITE" id="PS51184">
    <property type="entry name" value="JMJC"/>
    <property type="match status" value="1"/>
</dbReference>
<evidence type="ECO:0000256" key="6">
    <source>
        <dbReference type="ARBA" id="ARBA00018045"/>
    </source>
</evidence>
<evidence type="ECO:0000256" key="10">
    <source>
        <dbReference type="ARBA" id="ARBA00022694"/>
    </source>
</evidence>
<evidence type="ECO:0000256" key="7">
    <source>
        <dbReference type="ARBA" id="ARBA00022603"/>
    </source>
</evidence>
<evidence type="ECO:0000259" key="16">
    <source>
        <dbReference type="PROSITE" id="PS51184"/>
    </source>
</evidence>
<dbReference type="InterPro" id="IPR015915">
    <property type="entry name" value="Kelch-typ_b-propeller"/>
</dbReference>
<reference evidence="17" key="1">
    <citation type="journal article" date="2020" name="Stud. Mycol.">
        <title>101 Dothideomycetes genomes: a test case for predicting lifestyles and emergence of pathogens.</title>
        <authorList>
            <person name="Haridas S."/>
            <person name="Albert R."/>
            <person name="Binder M."/>
            <person name="Bloem J."/>
            <person name="Labutti K."/>
            <person name="Salamov A."/>
            <person name="Andreopoulos B."/>
            <person name="Baker S."/>
            <person name="Barry K."/>
            <person name="Bills G."/>
            <person name="Bluhm B."/>
            <person name="Cannon C."/>
            <person name="Castanera R."/>
            <person name="Culley D."/>
            <person name="Daum C."/>
            <person name="Ezra D."/>
            <person name="Gonzalez J."/>
            <person name="Henrissat B."/>
            <person name="Kuo A."/>
            <person name="Liang C."/>
            <person name="Lipzen A."/>
            <person name="Lutzoni F."/>
            <person name="Magnuson J."/>
            <person name="Mondo S."/>
            <person name="Nolan M."/>
            <person name="Ohm R."/>
            <person name="Pangilinan J."/>
            <person name="Park H.-J."/>
            <person name="Ramirez L."/>
            <person name="Alfaro M."/>
            <person name="Sun H."/>
            <person name="Tritt A."/>
            <person name="Yoshinaga Y."/>
            <person name="Zwiers L.-H."/>
            <person name="Turgeon B."/>
            <person name="Goodwin S."/>
            <person name="Spatafora J."/>
            <person name="Crous P."/>
            <person name="Grigoriev I."/>
        </authorList>
    </citation>
    <scope>NUCLEOTIDE SEQUENCE</scope>
    <source>
        <strain evidence="17">CBS 130266</strain>
    </source>
</reference>
<evidence type="ECO:0000256" key="14">
    <source>
        <dbReference type="ARBA" id="ARBA00030847"/>
    </source>
</evidence>
<evidence type="ECO:0000256" key="12">
    <source>
        <dbReference type="ARBA" id="ARBA00029750"/>
    </source>
</evidence>
<dbReference type="SUPFAM" id="SSF51197">
    <property type="entry name" value="Clavaminate synthase-like"/>
    <property type="match status" value="1"/>
</dbReference>
<dbReference type="OrthoDB" id="47172at2759"/>
<gene>
    <name evidence="17" type="ORF">EJ08DRAFT_701116</name>
</gene>
<organism evidence="17 18">
    <name type="scientific">Tothia fuscella</name>
    <dbReference type="NCBI Taxonomy" id="1048955"/>
    <lineage>
        <taxon>Eukaryota</taxon>
        <taxon>Fungi</taxon>
        <taxon>Dikarya</taxon>
        <taxon>Ascomycota</taxon>
        <taxon>Pezizomycotina</taxon>
        <taxon>Dothideomycetes</taxon>
        <taxon>Pleosporomycetidae</taxon>
        <taxon>Venturiales</taxon>
        <taxon>Cylindrosympodiaceae</taxon>
        <taxon>Tothia</taxon>
    </lineage>
</organism>
<evidence type="ECO:0000256" key="9">
    <source>
        <dbReference type="ARBA" id="ARBA00022691"/>
    </source>
</evidence>
<evidence type="ECO:0000313" key="18">
    <source>
        <dbReference type="Proteomes" id="UP000800235"/>
    </source>
</evidence>
<keyword evidence="18" id="KW-1185">Reference proteome</keyword>
<dbReference type="Pfam" id="PF13621">
    <property type="entry name" value="Cupin_8"/>
    <property type="match status" value="1"/>
</dbReference>
<dbReference type="PANTHER" id="PTHR46529">
    <property type="entry name" value="TRNA WYBUTOSINE-SYNTHESIZING PROTEIN 4"/>
    <property type="match status" value="1"/>
</dbReference>
<dbReference type="Pfam" id="PF13418">
    <property type="entry name" value="Beta-prop_TYW4"/>
    <property type="match status" value="1"/>
</dbReference>
<dbReference type="Gene3D" id="2.60.120.650">
    <property type="entry name" value="Cupin"/>
    <property type="match status" value="1"/>
</dbReference>
<dbReference type="SUPFAM" id="SSF50965">
    <property type="entry name" value="Galactose oxidase, central domain"/>
    <property type="match status" value="1"/>
</dbReference>
<proteinExistence type="inferred from homology"/>
<evidence type="ECO:0000256" key="5">
    <source>
        <dbReference type="ARBA" id="ARBA00012779"/>
    </source>
</evidence>
<dbReference type="EMBL" id="MU007080">
    <property type="protein sequence ID" value="KAF2423612.1"/>
    <property type="molecule type" value="Genomic_DNA"/>
</dbReference>
<dbReference type="GO" id="GO:0008175">
    <property type="term" value="F:tRNA methyltransferase activity"/>
    <property type="evidence" value="ECO:0007669"/>
    <property type="project" value="TreeGrafter"/>
</dbReference>
<dbReference type="Pfam" id="PF04072">
    <property type="entry name" value="LCM"/>
    <property type="match status" value="1"/>
</dbReference>
<dbReference type="InterPro" id="IPR029063">
    <property type="entry name" value="SAM-dependent_MTases_sf"/>
</dbReference>
<protein>
    <recommendedName>
        <fullName evidence="6">tRNA wybutosine-synthesizing protein 4</fullName>
        <ecNumber evidence="5">2.1.1.290</ecNumber>
        <ecNumber evidence="4">2.3.1.231</ecNumber>
    </recommendedName>
    <alternativeName>
        <fullName evidence="13">Leucine carboxyl methyltransferase 2</fullName>
    </alternativeName>
    <alternativeName>
        <fullName evidence="14">tRNA(Phe) (7-(3-amino-3-(methoxycarbonyl)propyl)wyosine(37)-N)-methoxycarbonyltransferase</fullName>
    </alternativeName>
    <alternativeName>
        <fullName evidence="12">tRNA(Phe) (7-(3-amino-3-carboxypropyl)wyosine(37)-O)-methyltransferase</fullName>
    </alternativeName>
</protein>
<feature type="domain" description="JmjC" evidence="16">
    <location>
        <begin position="818"/>
        <end position="972"/>
    </location>
</feature>
<dbReference type="Gene3D" id="3.40.50.150">
    <property type="entry name" value="Vaccinia Virus protein VP39"/>
    <property type="match status" value="1"/>
</dbReference>
<comment type="catalytic activity">
    <reaction evidence="1">
        <text>7-[(3S)-3-amino-3-carboxypropyl]wyosine(37) in tRNA(Phe) + S-adenosyl-L-methionine = 7-[(3S)-(3-amino-3-methoxycarbonyl)propyl]wyosine(37) in tRNA(Phe) + S-adenosyl-L-homocysteine</text>
        <dbReference type="Rhea" id="RHEA:36903"/>
        <dbReference type="Rhea" id="RHEA-COMP:10379"/>
        <dbReference type="Rhea" id="RHEA-COMP:11844"/>
        <dbReference type="ChEBI" id="CHEBI:57856"/>
        <dbReference type="ChEBI" id="CHEBI:59789"/>
        <dbReference type="ChEBI" id="CHEBI:73543"/>
        <dbReference type="ChEBI" id="CHEBI:74275"/>
        <dbReference type="EC" id="2.1.1.290"/>
    </reaction>
</comment>
<dbReference type="AlphaFoldDB" id="A0A9P4NJA0"/>
<dbReference type="GO" id="GO:0030488">
    <property type="term" value="P:tRNA methylation"/>
    <property type="evidence" value="ECO:0007669"/>
    <property type="project" value="TreeGrafter"/>
</dbReference>
<evidence type="ECO:0000313" key="17">
    <source>
        <dbReference type="EMBL" id="KAF2423612.1"/>
    </source>
</evidence>
<dbReference type="InterPro" id="IPR041667">
    <property type="entry name" value="Cupin_8"/>
</dbReference>
<dbReference type="EC" id="2.1.1.290" evidence="5"/>
<dbReference type="Proteomes" id="UP000800235">
    <property type="component" value="Unassembled WGS sequence"/>
</dbReference>
<comment type="similarity">
    <text evidence="3">Belongs to the methyltransferase superfamily. LCMT family.</text>
</comment>
<accession>A0A9P4NJA0</accession>
<keyword evidence="10" id="KW-0819">tRNA processing</keyword>
<evidence type="ECO:0000256" key="15">
    <source>
        <dbReference type="ARBA" id="ARBA00049250"/>
    </source>
</evidence>
<dbReference type="EC" id="2.3.1.231" evidence="4"/>
<evidence type="ECO:0000256" key="2">
    <source>
        <dbReference type="ARBA" id="ARBA00004797"/>
    </source>
</evidence>
<evidence type="ECO:0000256" key="1">
    <source>
        <dbReference type="ARBA" id="ARBA00001806"/>
    </source>
</evidence>
<dbReference type="SUPFAM" id="SSF53335">
    <property type="entry name" value="S-adenosyl-L-methionine-dependent methyltransferases"/>
    <property type="match status" value="1"/>
</dbReference>
<evidence type="ECO:0000256" key="3">
    <source>
        <dbReference type="ARBA" id="ARBA00010703"/>
    </source>
</evidence>
<comment type="catalytic activity">
    <reaction evidence="15">
        <text>7-[(3S)-(3-amino-3-methoxycarbonyl)propyl]wyosine(37) in tRNA(Phe) + S-adenosyl-L-methionine + CO2 = wybutosine(37) in tRNA(Phe) + S-adenosyl-L-homocysteine + 2 H(+)</text>
        <dbReference type="Rhea" id="RHEA:37119"/>
        <dbReference type="Rhea" id="RHEA-COMP:11844"/>
        <dbReference type="Rhea" id="RHEA-COMP:11847"/>
        <dbReference type="ChEBI" id="CHEBI:15378"/>
        <dbReference type="ChEBI" id="CHEBI:16526"/>
        <dbReference type="ChEBI" id="CHEBI:57856"/>
        <dbReference type="ChEBI" id="CHEBI:59789"/>
        <dbReference type="ChEBI" id="CHEBI:73544"/>
        <dbReference type="ChEBI" id="CHEBI:74275"/>
        <dbReference type="EC" id="2.3.1.231"/>
    </reaction>
</comment>
<evidence type="ECO:0000256" key="11">
    <source>
        <dbReference type="ARBA" id="ARBA00025588"/>
    </source>
</evidence>
<comment type="pathway">
    <text evidence="2">tRNA modification; wybutosine-tRNA(Phe) biosynthesis.</text>
</comment>
<keyword evidence="7" id="KW-0489">Methyltransferase</keyword>
<name>A0A9P4NJA0_9PEZI</name>
<keyword evidence="8" id="KW-0808">Transferase</keyword>
<dbReference type="Gene3D" id="2.120.10.80">
    <property type="entry name" value="Kelch-type beta propeller"/>
    <property type="match status" value="1"/>
</dbReference>
<comment type="caution">
    <text evidence="17">The sequence shown here is derived from an EMBL/GenBank/DDBJ whole genome shotgun (WGS) entry which is preliminary data.</text>
</comment>